<dbReference type="PANTHER" id="PTHR44920:SF2">
    <property type="entry name" value="RHODANESE DOMAIN-CONTAINING PROTEIN"/>
    <property type="match status" value="1"/>
</dbReference>
<reference evidence="2 3" key="1">
    <citation type="journal article" date="2017" name="Mol. Biol. Evol.">
        <title>The 4-celled Tetrabaena socialis nuclear genome reveals the essential components for genetic control of cell number at the origin of multicellularity in the volvocine lineage.</title>
        <authorList>
            <person name="Featherston J."/>
            <person name="Arakaki Y."/>
            <person name="Hanschen E.R."/>
            <person name="Ferris P.J."/>
            <person name="Michod R.E."/>
            <person name="Olson B.J.S.C."/>
            <person name="Nozaki H."/>
            <person name="Durand P.M."/>
        </authorList>
    </citation>
    <scope>NUCLEOTIDE SEQUENCE [LARGE SCALE GENOMIC DNA]</scope>
    <source>
        <strain evidence="2 3">NIES-571</strain>
    </source>
</reference>
<dbReference type="OrthoDB" id="496335at2759"/>
<dbReference type="PANTHER" id="PTHR44920">
    <property type="entry name" value="RHODANESE-LIKE DOMAIN-CONTAINING PROTEIN 14, CHLOROPLASTIC-RELATED"/>
    <property type="match status" value="1"/>
</dbReference>
<dbReference type="InterPro" id="IPR043186">
    <property type="entry name" value="Str14"/>
</dbReference>
<proteinExistence type="predicted"/>
<dbReference type="InterPro" id="IPR001763">
    <property type="entry name" value="Rhodanese-like_dom"/>
</dbReference>
<evidence type="ECO:0000313" key="3">
    <source>
        <dbReference type="Proteomes" id="UP000236333"/>
    </source>
</evidence>
<dbReference type="InterPro" id="IPR036873">
    <property type="entry name" value="Rhodanese-like_dom_sf"/>
</dbReference>
<gene>
    <name evidence="2" type="ORF">TSOC_012205</name>
</gene>
<name>A0A2J7ZNM8_9CHLO</name>
<keyword evidence="3" id="KW-1185">Reference proteome</keyword>
<dbReference type="Gene3D" id="3.40.250.10">
    <property type="entry name" value="Rhodanese-like domain"/>
    <property type="match status" value="1"/>
</dbReference>
<evidence type="ECO:0000313" key="2">
    <source>
        <dbReference type="EMBL" id="PNH01872.1"/>
    </source>
</evidence>
<dbReference type="AlphaFoldDB" id="A0A2J7ZNM8"/>
<accession>A0A2J7ZNM8</accession>
<evidence type="ECO:0000259" key="1">
    <source>
        <dbReference type="PROSITE" id="PS50206"/>
    </source>
</evidence>
<dbReference type="SUPFAM" id="SSF52821">
    <property type="entry name" value="Rhodanese/Cell cycle control phosphatase"/>
    <property type="match status" value="1"/>
</dbReference>
<dbReference type="Proteomes" id="UP000236333">
    <property type="component" value="Unassembled WGS sequence"/>
</dbReference>
<dbReference type="Pfam" id="PF00581">
    <property type="entry name" value="Rhodanese"/>
    <property type="match status" value="1"/>
</dbReference>
<dbReference type="EMBL" id="PGGS01000774">
    <property type="protein sequence ID" value="PNH01872.1"/>
    <property type="molecule type" value="Genomic_DNA"/>
</dbReference>
<protein>
    <recommendedName>
        <fullName evidence="1">Rhodanese domain-containing protein</fullName>
    </recommendedName>
</protein>
<feature type="domain" description="Rhodanese" evidence="1">
    <location>
        <begin position="58"/>
        <end position="99"/>
    </location>
</feature>
<dbReference type="GO" id="GO:0009507">
    <property type="term" value="C:chloroplast"/>
    <property type="evidence" value="ECO:0007669"/>
    <property type="project" value="TreeGrafter"/>
</dbReference>
<sequence>MLSARSNVGSRCVGRRADARARAVIVRAEMPRWPVMFKSLTDAKVEVISPQEAKARIDSGEWVLADVRLTEQFETGHPEGAVSVPIYEDKQETEAKKFWPW</sequence>
<comment type="caution">
    <text evidence="2">The sequence shown here is derived from an EMBL/GenBank/DDBJ whole genome shotgun (WGS) entry which is preliminary data.</text>
</comment>
<dbReference type="PROSITE" id="PS50206">
    <property type="entry name" value="RHODANESE_3"/>
    <property type="match status" value="1"/>
</dbReference>
<organism evidence="2 3">
    <name type="scientific">Tetrabaena socialis</name>
    <dbReference type="NCBI Taxonomy" id="47790"/>
    <lineage>
        <taxon>Eukaryota</taxon>
        <taxon>Viridiplantae</taxon>
        <taxon>Chlorophyta</taxon>
        <taxon>core chlorophytes</taxon>
        <taxon>Chlorophyceae</taxon>
        <taxon>CS clade</taxon>
        <taxon>Chlamydomonadales</taxon>
        <taxon>Tetrabaenaceae</taxon>
        <taxon>Tetrabaena</taxon>
    </lineage>
</organism>